<evidence type="ECO:0000313" key="2">
    <source>
        <dbReference type="Proteomes" id="UP001148662"/>
    </source>
</evidence>
<sequence>MMCMSNPVKIMDQNCEGTVSFATMPPEILLLILSFTDPLDIISVRKSDRYPSPYPYSWLVDPGRSGEVTASRLESLVLSISLSESRWHSARGFPHRLYTGSKQMEIVDTGHFGTILSIDTLLGRWLVVVHQEGTVALWDLLPSAQGFDHGVGFRWTERSTSVPICKYKTDLCGLGSCTSSVACMNADRNAILLAVASQNVTRLVRLNLTPGVSPMDSLATMPTPNSTYKIAALDPSSETMVFSHSSNIRCLHWPSGSFWKAFLTEDEDEELWNGVIGIKFLTPRHILCMKTRSVELYLLPDLRARAPLDTKTKTSSLRTPASEPDALGTRVLSQHPRALQPQLHS</sequence>
<name>A0ACC1RP22_9APHY</name>
<comment type="caution">
    <text evidence="1">The sequence shown here is derived from an EMBL/GenBank/DDBJ whole genome shotgun (WGS) entry which is preliminary data.</text>
</comment>
<dbReference type="Proteomes" id="UP001148662">
    <property type="component" value="Unassembled WGS sequence"/>
</dbReference>
<gene>
    <name evidence="1" type="ORF">NM688_g8672</name>
</gene>
<reference evidence="1" key="1">
    <citation type="submission" date="2022-07" db="EMBL/GenBank/DDBJ databases">
        <title>Genome Sequence of Phlebia brevispora.</title>
        <authorList>
            <person name="Buettner E."/>
        </authorList>
    </citation>
    <scope>NUCLEOTIDE SEQUENCE</scope>
    <source>
        <strain evidence="1">MPL23</strain>
    </source>
</reference>
<proteinExistence type="predicted"/>
<protein>
    <submittedName>
        <fullName evidence="1">Uncharacterized protein</fullName>
    </submittedName>
</protein>
<organism evidence="1 2">
    <name type="scientific">Phlebia brevispora</name>
    <dbReference type="NCBI Taxonomy" id="194682"/>
    <lineage>
        <taxon>Eukaryota</taxon>
        <taxon>Fungi</taxon>
        <taxon>Dikarya</taxon>
        <taxon>Basidiomycota</taxon>
        <taxon>Agaricomycotina</taxon>
        <taxon>Agaricomycetes</taxon>
        <taxon>Polyporales</taxon>
        <taxon>Meruliaceae</taxon>
        <taxon>Phlebia</taxon>
    </lineage>
</organism>
<keyword evidence="2" id="KW-1185">Reference proteome</keyword>
<accession>A0ACC1RP22</accession>
<evidence type="ECO:0000313" key="1">
    <source>
        <dbReference type="EMBL" id="KAJ3523763.1"/>
    </source>
</evidence>
<dbReference type="EMBL" id="JANHOG010002405">
    <property type="protein sequence ID" value="KAJ3523763.1"/>
    <property type="molecule type" value="Genomic_DNA"/>
</dbReference>